<dbReference type="RefSeq" id="WP_381501261.1">
    <property type="nucleotide sequence ID" value="NZ_JBHUOM010000006.1"/>
</dbReference>
<reference evidence="2" key="1">
    <citation type="journal article" date="2019" name="Int. J. Syst. Evol. Microbiol.">
        <title>The Global Catalogue of Microorganisms (GCM) 10K type strain sequencing project: providing services to taxonomists for standard genome sequencing and annotation.</title>
        <authorList>
            <consortium name="The Broad Institute Genomics Platform"/>
            <consortium name="The Broad Institute Genome Sequencing Center for Infectious Disease"/>
            <person name="Wu L."/>
            <person name="Ma J."/>
        </authorList>
    </citation>
    <scope>NUCLEOTIDE SEQUENCE [LARGE SCALE GENOMIC DNA]</scope>
    <source>
        <strain evidence="2">KCTC 52490</strain>
    </source>
</reference>
<organism evidence="1 2">
    <name type="scientific">Spirosoma flavum</name>
    <dbReference type="NCBI Taxonomy" id="2048557"/>
    <lineage>
        <taxon>Bacteria</taxon>
        <taxon>Pseudomonadati</taxon>
        <taxon>Bacteroidota</taxon>
        <taxon>Cytophagia</taxon>
        <taxon>Cytophagales</taxon>
        <taxon>Cytophagaceae</taxon>
        <taxon>Spirosoma</taxon>
    </lineage>
</organism>
<evidence type="ECO:0000313" key="1">
    <source>
        <dbReference type="EMBL" id="MFD2934723.1"/>
    </source>
</evidence>
<name>A0ABW6AJC9_9BACT</name>
<keyword evidence="2" id="KW-1185">Reference proteome</keyword>
<dbReference type="EMBL" id="JBHUOM010000006">
    <property type="protein sequence ID" value="MFD2934723.1"/>
    <property type="molecule type" value="Genomic_DNA"/>
</dbReference>
<gene>
    <name evidence="1" type="ORF">ACFS25_13085</name>
</gene>
<accession>A0ABW6AJC9</accession>
<sequence>MEEWAGTIQAFEVTPAKKVVWALSAWDNPDLGPCTAIQLVDKTGQPDKNDVHR</sequence>
<evidence type="ECO:0000313" key="2">
    <source>
        <dbReference type="Proteomes" id="UP001597512"/>
    </source>
</evidence>
<proteinExistence type="predicted"/>
<comment type="caution">
    <text evidence="1">The sequence shown here is derived from an EMBL/GenBank/DDBJ whole genome shotgun (WGS) entry which is preliminary data.</text>
</comment>
<protein>
    <submittedName>
        <fullName evidence="1">Uncharacterized protein</fullName>
    </submittedName>
</protein>
<dbReference type="Proteomes" id="UP001597512">
    <property type="component" value="Unassembled WGS sequence"/>
</dbReference>